<sequence>MESAARPTVTVYGEAELEVEPDHADLHLTVQIQGRERGSVVRLLAEELRAARSLLDPYGAAVERVADGALWINPERSDSRRGAEKITGYGGGAELEVTVVEFERLGDIVVALAGLEHGTVAGPTWRLRRDHPVHEQARTQAVQAAVLRARQYASALGSELTGLVSLADQGLGEGESYVASGNRGPVHAAVSYGSLGSFKKSPELDLRPVEQTVRATVVARFTLRPPELS</sequence>
<dbReference type="Gene3D" id="3.30.70.2970">
    <property type="entry name" value="Protein of unknown function (DUF541), domain 2"/>
    <property type="match status" value="1"/>
</dbReference>
<organism evidence="1 2">
    <name type="scientific">Kitasatospora nipponensis</name>
    <dbReference type="NCBI Taxonomy" id="258049"/>
    <lineage>
        <taxon>Bacteria</taxon>
        <taxon>Bacillati</taxon>
        <taxon>Actinomycetota</taxon>
        <taxon>Actinomycetes</taxon>
        <taxon>Kitasatosporales</taxon>
        <taxon>Streptomycetaceae</taxon>
        <taxon>Kitasatospora</taxon>
    </lineage>
</organism>
<dbReference type="PANTHER" id="PTHR34387">
    <property type="entry name" value="SLR1258 PROTEIN"/>
    <property type="match status" value="1"/>
</dbReference>
<evidence type="ECO:0000313" key="2">
    <source>
        <dbReference type="Proteomes" id="UP001500037"/>
    </source>
</evidence>
<evidence type="ECO:0008006" key="3">
    <source>
        <dbReference type="Google" id="ProtNLM"/>
    </source>
</evidence>
<evidence type="ECO:0000313" key="1">
    <source>
        <dbReference type="EMBL" id="GAA1217936.1"/>
    </source>
</evidence>
<keyword evidence="2" id="KW-1185">Reference proteome</keyword>
<accession>A0ABN1VQ84</accession>
<name>A0ABN1VQ84_9ACTN</name>
<dbReference type="Gene3D" id="3.30.110.170">
    <property type="entry name" value="Protein of unknown function (DUF541), domain 1"/>
    <property type="match status" value="1"/>
</dbReference>
<proteinExistence type="predicted"/>
<dbReference type="Pfam" id="PF04402">
    <property type="entry name" value="SIMPL"/>
    <property type="match status" value="1"/>
</dbReference>
<reference evidence="1 2" key="1">
    <citation type="journal article" date="2019" name="Int. J. Syst. Evol. Microbiol.">
        <title>The Global Catalogue of Microorganisms (GCM) 10K type strain sequencing project: providing services to taxonomists for standard genome sequencing and annotation.</title>
        <authorList>
            <consortium name="The Broad Institute Genomics Platform"/>
            <consortium name="The Broad Institute Genome Sequencing Center for Infectious Disease"/>
            <person name="Wu L."/>
            <person name="Ma J."/>
        </authorList>
    </citation>
    <scope>NUCLEOTIDE SEQUENCE [LARGE SCALE GENOMIC DNA]</scope>
    <source>
        <strain evidence="1 2">JCM 13004</strain>
    </source>
</reference>
<dbReference type="PANTHER" id="PTHR34387:SF2">
    <property type="entry name" value="SLR1258 PROTEIN"/>
    <property type="match status" value="1"/>
</dbReference>
<comment type="caution">
    <text evidence="1">The sequence shown here is derived from an EMBL/GenBank/DDBJ whole genome shotgun (WGS) entry which is preliminary data.</text>
</comment>
<dbReference type="RefSeq" id="WP_344438435.1">
    <property type="nucleotide sequence ID" value="NZ_BAAALF010000004.1"/>
</dbReference>
<dbReference type="Proteomes" id="UP001500037">
    <property type="component" value="Unassembled WGS sequence"/>
</dbReference>
<dbReference type="InterPro" id="IPR007497">
    <property type="entry name" value="SIMPL/DUF541"/>
</dbReference>
<dbReference type="EMBL" id="BAAALF010000004">
    <property type="protein sequence ID" value="GAA1217936.1"/>
    <property type="molecule type" value="Genomic_DNA"/>
</dbReference>
<gene>
    <name evidence="1" type="ORF">GCM10009665_04780</name>
</gene>
<protein>
    <recommendedName>
        <fullName evidence="3">DUF541 domain-containing protein</fullName>
    </recommendedName>
</protein>
<dbReference type="InterPro" id="IPR052022">
    <property type="entry name" value="26kDa_periplasmic_antigen"/>
</dbReference>